<name>K0PUR2_KARBR</name>
<reference evidence="3" key="4">
    <citation type="journal article" date="2007" name="Biochem. J.">
        <title>Molecular cloning and biochemical characterization of sialidases from zebrafish (Danio rerio).</title>
        <authorList>
            <person name="Manzoni M."/>
            <person name="Colombi P."/>
            <person name="Papini N."/>
            <person name="Rubaga L."/>
            <person name="Tiso N."/>
            <person name="Preti A."/>
            <person name="Venerando B."/>
            <person name="Tettamanti G."/>
            <person name="Bresciani R."/>
            <person name="Argenton F."/>
            <person name="Borsani G."/>
            <person name="Monti E."/>
        </authorList>
    </citation>
    <scope>NUCLEOTIDE SEQUENCE</scope>
</reference>
<dbReference type="PANTHER" id="PTHR10628:SF30">
    <property type="entry name" value="EXO-ALPHA-SIALIDASE"/>
    <property type="match status" value="1"/>
</dbReference>
<dbReference type="SUPFAM" id="SSF50939">
    <property type="entry name" value="Sialidases"/>
    <property type="match status" value="1"/>
</dbReference>
<keyword evidence="1" id="KW-0732">Signal</keyword>
<dbReference type="GO" id="GO:0009313">
    <property type="term" value="P:oligosaccharide catabolic process"/>
    <property type="evidence" value="ECO:0007669"/>
    <property type="project" value="TreeGrafter"/>
</dbReference>
<dbReference type="Pfam" id="PF13088">
    <property type="entry name" value="BNR_2"/>
    <property type="match status" value="1"/>
</dbReference>
<dbReference type="InterPro" id="IPR026856">
    <property type="entry name" value="Sialidase_fam"/>
</dbReference>
<dbReference type="GO" id="GO:0005737">
    <property type="term" value="C:cytoplasm"/>
    <property type="evidence" value="ECO:0007669"/>
    <property type="project" value="TreeGrafter"/>
</dbReference>
<evidence type="ECO:0000256" key="1">
    <source>
        <dbReference type="SAM" id="SignalP"/>
    </source>
</evidence>
<organism evidence="3">
    <name type="scientific">Karenia brevis</name>
    <name type="common">Red tide dinoflagellate</name>
    <name type="synonym">Gymnodinium breve</name>
    <dbReference type="NCBI Taxonomy" id="156230"/>
    <lineage>
        <taxon>Eukaryota</taxon>
        <taxon>Sar</taxon>
        <taxon>Alveolata</taxon>
        <taxon>Dinophyceae</taxon>
        <taxon>Gymnodiniales</taxon>
        <taxon>Kareniaceae</taxon>
        <taxon>Karenia</taxon>
    </lineage>
</organism>
<dbReference type="CDD" id="cd15482">
    <property type="entry name" value="Sialidase_non-viral"/>
    <property type="match status" value="1"/>
</dbReference>
<evidence type="ECO:0000259" key="2">
    <source>
        <dbReference type="Pfam" id="PF13088"/>
    </source>
</evidence>
<proteinExistence type="evidence at transcript level"/>
<dbReference type="GO" id="GO:0006689">
    <property type="term" value="P:ganglioside catabolic process"/>
    <property type="evidence" value="ECO:0007669"/>
    <property type="project" value="TreeGrafter"/>
</dbReference>
<dbReference type="EMBL" id="BK008544">
    <property type="protein sequence ID" value="DAA35231.1"/>
    <property type="molecule type" value="mRNA"/>
</dbReference>
<accession>K0PUR2</accession>
<feature type="domain" description="Sialidase" evidence="2">
    <location>
        <begin position="122"/>
        <end position="389"/>
    </location>
</feature>
<dbReference type="AlphaFoldDB" id="K0PUR2"/>
<reference evidence="3" key="6">
    <citation type="journal article" date="2012" name="PLoS ONE">
        <title>New insights on the sialidase protein family revealed by a phylogenetic analysis in metazoa.</title>
        <authorList>
            <person name="Giacopuzzi E."/>
            <person name="Bresciani R."/>
            <person name="Schauer R."/>
            <person name="Monti E."/>
            <person name="Borsani G."/>
        </authorList>
    </citation>
    <scope>NUCLEOTIDE SEQUENCE</scope>
</reference>
<evidence type="ECO:0000313" key="3">
    <source>
        <dbReference type="EMBL" id="DAA35231.1"/>
    </source>
</evidence>
<reference evidence="3" key="2">
    <citation type="journal article" date="2000" name="Biochem. J.">
        <title>Identification and expression of NEU3, a novel human sialidase associated to the plasma membrane.</title>
        <authorList>
            <person name="Monti E."/>
            <person name="Bassi M.T."/>
            <person name="Papini N."/>
            <person name="Riboni M."/>
            <person name="Manzoni M."/>
            <person name="Venerando B."/>
            <person name="Croci G."/>
            <person name="Preti A."/>
            <person name="Ballabio A."/>
            <person name="Tettamanti G."/>
            <person name="Borsani G."/>
        </authorList>
    </citation>
    <scope>NUCLEOTIDE SEQUENCE</scope>
</reference>
<dbReference type="GO" id="GO:0004308">
    <property type="term" value="F:exo-alpha-sialidase activity"/>
    <property type="evidence" value="ECO:0007669"/>
    <property type="project" value="InterPro"/>
</dbReference>
<dbReference type="PANTHER" id="PTHR10628">
    <property type="entry name" value="SIALIDASE"/>
    <property type="match status" value="1"/>
</dbReference>
<reference evidence="3" key="5">
    <citation type="journal article" date="2011" name="BMC Biochem.">
        <title>Gallus gallus NEU3 sialidase as model to study protein evolution mechanism based on rapid evolving loops.</title>
        <authorList>
            <person name="Giacopuzzi E."/>
            <person name="Barlati S."/>
            <person name="Preti A."/>
            <person name="Venerando B."/>
            <person name="Monti E."/>
            <person name="Borsani G."/>
            <person name="Bresciani R."/>
        </authorList>
    </citation>
    <scope>NUCLEOTIDE SEQUENCE</scope>
</reference>
<dbReference type="GO" id="GO:0016020">
    <property type="term" value="C:membrane"/>
    <property type="evidence" value="ECO:0007669"/>
    <property type="project" value="TreeGrafter"/>
</dbReference>
<dbReference type="InterPro" id="IPR011040">
    <property type="entry name" value="Sialidase"/>
</dbReference>
<sequence>MAHVLLYTRMARVLCILMCSWCHVPAFAWMTPECQNIVRSTCVGHCYPELAGVPCDDIRCKISSDGRDQPKMEHCNCSWNAKMANLLATCDSRADGSVTVFGAGEANISCFRIPAIVRTVKGTLLAFAEARHGGCGDGQVHQIAVRRSIDQGKTWSELTFAAGSDQLFVGNPYPIAMSGGDVALVFVNHTHGHGADLGSGNGVIFSRDDGITWSAPLDISQGFGAATGSLPGPGAGIELGASHRMLVVSHHGAYVNDYISYSDDRGTTWKTIGQTFPKMDEATLADLGGGSVLLNMRHRAENTKGRGVARSQDGGLSWSNITYDSALIGPVCQGSMAAFNGSVFFSNPASSSGRDHLTVRRSDDGGHTWTAKLLIQEGRSAGYSSLVQGPVLDDNHGGILYESTAAGSVDFTVFPLNFQDRDLTVIV</sequence>
<reference evidence="3" key="1">
    <citation type="journal article" date="1999" name="Genomics">
        <title>Cloning and characterization of NEU2, a human gene homologous to rodent soluble sialidases.</title>
        <authorList>
            <person name="Monti E."/>
            <person name="Preti A."/>
            <person name="Rossi E."/>
            <person name="Ballabio A."/>
            <person name="Borsani G."/>
        </authorList>
    </citation>
    <scope>NUCLEOTIDE SEQUENCE</scope>
</reference>
<dbReference type="Gene3D" id="2.120.10.10">
    <property type="match status" value="1"/>
</dbReference>
<reference evidence="3" key="3">
    <citation type="journal article" date="2004" name="Genomics">
        <title>Molecular cloning and characterization of NEU4, the fourth member of the human sialidase gene family.</title>
        <authorList>
            <person name="Monti E."/>
            <person name="Bassi M.T."/>
            <person name="Bresciani R."/>
            <person name="Civini S."/>
            <person name="Croci G.L."/>
            <person name="Papini N."/>
            <person name="Riboni M."/>
            <person name="Zanchetti G."/>
            <person name="Ballabio A."/>
            <person name="Preti A."/>
            <person name="Tettamanti G."/>
            <person name="Venerando B."/>
            <person name="Borsani G."/>
        </authorList>
    </citation>
    <scope>NUCLEOTIDE SEQUENCE</scope>
</reference>
<feature type="chain" id="PRO_5003838446" evidence="1">
    <location>
        <begin position="27"/>
        <end position="427"/>
    </location>
</feature>
<protein>
    <submittedName>
        <fullName evidence="3">Sialidase NEU1.1</fullName>
    </submittedName>
</protein>
<dbReference type="InterPro" id="IPR036278">
    <property type="entry name" value="Sialidase_sf"/>
</dbReference>
<comment type="miscellaneous">
    <text evidence="3">The sequence shown here is derived from an EMBL/GenBank/DDBJ third party annotation (TPA) entry.</text>
</comment>
<feature type="signal peptide" evidence="1">
    <location>
        <begin position="1"/>
        <end position="26"/>
    </location>
</feature>